<dbReference type="KEGG" id="sinb:SIDU_13935"/>
<name>A0A1L5BRU5_SPHIB</name>
<proteinExistence type="predicted"/>
<dbReference type="EMBL" id="CP013070">
    <property type="protein sequence ID" value="APL95522.1"/>
    <property type="molecule type" value="Genomic_DNA"/>
</dbReference>
<gene>
    <name evidence="2" type="ORF">SIDU_13935</name>
</gene>
<dbReference type="Proteomes" id="UP000004550">
    <property type="component" value="Chromosome"/>
</dbReference>
<accession>A0A1L5BRU5</accession>
<sequence length="201" mass="21510">MSLKPTAAFAGVALDTASVAAGTVHTRIYFAHHPDPLGFGKTPSRFSDPRRRIAANRFGLVYLGSSLKVSFLEAILRDERNGLVGDYPIAETELDARNVAFVAPTRALTLIDLTGDGPVRMGIPSDVARGATQTLARAWSVAIHDHPAHVDGILYPSRLNGEVNVAVYDRAVPVLAARATLPLLRARGLARVLDDLKVALV</sequence>
<evidence type="ECO:0000313" key="2">
    <source>
        <dbReference type="EMBL" id="APL95522.1"/>
    </source>
</evidence>
<organism evidence="2 3">
    <name type="scientific">Sphingobium indicum (strain DSM 16412 / CCM 7286 / MTCC 6364 / B90A)</name>
    <dbReference type="NCBI Taxonomy" id="861109"/>
    <lineage>
        <taxon>Bacteria</taxon>
        <taxon>Pseudomonadati</taxon>
        <taxon>Pseudomonadota</taxon>
        <taxon>Alphaproteobacteria</taxon>
        <taxon>Sphingomonadales</taxon>
        <taxon>Sphingomonadaceae</taxon>
        <taxon>Sphingobium</taxon>
    </lineage>
</organism>
<dbReference type="AlphaFoldDB" id="A0A1L5BRU5"/>
<evidence type="ECO:0000259" key="1">
    <source>
        <dbReference type="SMART" id="SM00953"/>
    </source>
</evidence>
<protein>
    <recommendedName>
        <fullName evidence="1">RES domain-containing protein</fullName>
    </recommendedName>
</protein>
<dbReference type="InterPro" id="IPR014914">
    <property type="entry name" value="RES_dom"/>
</dbReference>
<dbReference type="Pfam" id="PF08808">
    <property type="entry name" value="RES"/>
    <property type="match status" value="1"/>
</dbReference>
<dbReference type="SMART" id="SM00953">
    <property type="entry name" value="RES"/>
    <property type="match status" value="1"/>
</dbReference>
<evidence type="ECO:0000313" key="3">
    <source>
        <dbReference type="Proteomes" id="UP000004550"/>
    </source>
</evidence>
<feature type="domain" description="RES" evidence="1">
    <location>
        <begin position="35"/>
        <end position="179"/>
    </location>
</feature>
<reference evidence="2 3" key="1">
    <citation type="journal article" date="2012" name="J. Bacteriol.">
        <title>Genome sequence of Sphingobium indicum B90A, a hexachlorocyclohexane-degrading bacterium.</title>
        <authorList>
            <person name="Anand S."/>
            <person name="Sangwan N."/>
            <person name="Lata P."/>
            <person name="Kaur J."/>
            <person name="Dua A."/>
            <person name="Singh A.K."/>
            <person name="Verma M."/>
            <person name="Kaur J."/>
            <person name="Khurana J.P."/>
            <person name="Khurana P."/>
            <person name="Mathur S."/>
            <person name="Lal R."/>
        </authorList>
    </citation>
    <scope>NUCLEOTIDE SEQUENCE [LARGE SCALE GENOMIC DNA]</scope>
    <source>
        <strain evidence="3">DSM 16412 / CCM 7286 / MTCC 6364 / B90A</strain>
    </source>
</reference>
<dbReference type="RefSeq" id="WP_007682376.1">
    <property type="nucleotide sequence ID" value="NZ_CP013070.1"/>
</dbReference>